<gene>
    <name evidence="13" type="ORF">DESAMIL20_767</name>
</gene>
<evidence type="ECO:0000313" key="14">
    <source>
        <dbReference type="Proteomes" id="UP000194141"/>
    </source>
</evidence>
<evidence type="ECO:0000313" key="13">
    <source>
        <dbReference type="EMBL" id="OSS41214.1"/>
    </source>
</evidence>
<evidence type="ECO:0000256" key="6">
    <source>
        <dbReference type="ARBA" id="ARBA00022475"/>
    </source>
</evidence>
<evidence type="ECO:0000256" key="8">
    <source>
        <dbReference type="ARBA" id="ARBA00022970"/>
    </source>
</evidence>
<dbReference type="GO" id="GO:0006865">
    <property type="term" value="P:amino acid transport"/>
    <property type="evidence" value="ECO:0007669"/>
    <property type="project" value="UniProtKB-KW"/>
</dbReference>
<organism evidence="13 14">
    <name type="scientific">Desulfurella amilsii</name>
    <dbReference type="NCBI Taxonomy" id="1562698"/>
    <lineage>
        <taxon>Bacteria</taxon>
        <taxon>Pseudomonadati</taxon>
        <taxon>Campylobacterota</taxon>
        <taxon>Desulfurellia</taxon>
        <taxon>Desulfurellales</taxon>
        <taxon>Desulfurellaceae</taxon>
        <taxon>Desulfurella</taxon>
    </lineage>
</organism>
<name>A0A1X4XUL0_9BACT</name>
<keyword evidence="7 11" id="KW-0812">Transmembrane</keyword>
<feature type="transmembrane region" description="Helical" evidence="11">
    <location>
        <begin position="192"/>
        <end position="216"/>
    </location>
</feature>
<evidence type="ECO:0000259" key="12">
    <source>
        <dbReference type="PROSITE" id="PS50928"/>
    </source>
</evidence>
<keyword evidence="10 11" id="KW-0472">Membrane</keyword>
<sequence length="225" mass="25636">MSDFLNVIWQNLPQLIYGAKLTLFYSVVVIIVATFLGLIFALFKISHNPIFKKTGEVYVHIFRGLPLLVEIFYIYFALPMILPLHEWFHPYFTPIAGILALSLNEGAYLTEIIRAGILSIGKGQTEAAYSIGMTKYKTMRYIILPQAFKRMIPPLVNQFIQTIKDTSLLSVISISELTRQGQMIISTTFASLQIWTAVAVIYLAIIFTLTGISGYLERRFKIDRR</sequence>
<feature type="transmembrane region" description="Helical" evidence="11">
    <location>
        <begin position="64"/>
        <end position="82"/>
    </location>
</feature>
<evidence type="ECO:0000256" key="2">
    <source>
        <dbReference type="ARBA" id="ARBA00004429"/>
    </source>
</evidence>
<dbReference type="CDD" id="cd06261">
    <property type="entry name" value="TM_PBP2"/>
    <property type="match status" value="1"/>
</dbReference>
<protein>
    <recommendedName>
        <fullName evidence="4">Putative glutamine transport system permease protein GlnP</fullName>
    </recommendedName>
</protein>
<dbReference type="InterPro" id="IPR000515">
    <property type="entry name" value="MetI-like"/>
</dbReference>
<dbReference type="InterPro" id="IPR043429">
    <property type="entry name" value="ArtM/GltK/GlnP/TcyL/YhdX-like"/>
</dbReference>
<dbReference type="PROSITE" id="PS50928">
    <property type="entry name" value="ABC_TM1"/>
    <property type="match status" value="1"/>
</dbReference>
<dbReference type="InterPro" id="IPR010065">
    <property type="entry name" value="AA_ABC_transptr_permease_3TM"/>
</dbReference>
<dbReference type="PANTHER" id="PTHR30614:SF20">
    <property type="entry name" value="GLUTAMINE TRANSPORT SYSTEM PERMEASE PROTEIN GLNP"/>
    <property type="match status" value="1"/>
</dbReference>
<evidence type="ECO:0000256" key="1">
    <source>
        <dbReference type="ARBA" id="ARBA00003159"/>
    </source>
</evidence>
<comment type="function">
    <text evidence="1">Part of the binding-protein-dependent transport system for glutamine; probably responsible for the translocation of the substrate across the membrane.</text>
</comment>
<dbReference type="FunFam" id="1.10.3720.10:FF:000033">
    <property type="entry name" value="Polar amino acid ABC transporter permease"/>
    <property type="match status" value="1"/>
</dbReference>
<dbReference type="InterPro" id="IPR035906">
    <property type="entry name" value="MetI-like_sf"/>
</dbReference>
<keyword evidence="5 11" id="KW-0813">Transport</keyword>
<evidence type="ECO:0000256" key="7">
    <source>
        <dbReference type="ARBA" id="ARBA00022692"/>
    </source>
</evidence>
<comment type="caution">
    <text evidence="13">The sequence shown here is derived from an EMBL/GenBank/DDBJ whole genome shotgun (WGS) entry which is preliminary data.</text>
</comment>
<evidence type="ECO:0000256" key="10">
    <source>
        <dbReference type="ARBA" id="ARBA00023136"/>
    </source>
</evidence>
<dbReference type="GO" id="GO:0022857">
    <property type="term" value="F:transmembrane transporter activity"/>
    <property type="evidence" value="ECO:0007669"/>
    <property type="project" value="InterPro"/>
</dbReference>
<keyword evidence="6" id="KW-1003">Cell membrane</keyword>
<evidence type="ECO:0000256" key="5">
    <source>
        <dbReference type="ARBA" id="ARBA00022448"/>
    </source>
</evidence>
<proteinExistence type="inferred from homology"/>
<dbReference type="OrthoDB" id="5365894at2"/>
<evidence type="ECO:0000256" key="9">
    <source>
        <dbReference type="ARBA" id="ARBA00022989"/>
    </source>
</evidence>
<keyword evidence="14" id="KW-1185">Reference proteome</keyword>
<accession>A0A1X4XUL0</accession>
<dbReference type="Pfam" id="PF00528">
    <property type="entry name" value="BPD_transp_1"/>
    <property type="match status" value="1"/>
</dbReference>
<evidence type="ECO:0000256" key="3">
    <source>
        <dbReference type="ARBA" id="ARBA00010072"/>
    </source>
</evidence>
<dbReference type="SUPFAM" id="SSF161098">
    <property type="entry name" value="MetI-like"/>
    <property type="match status" value="1"/>
</dbReference>
<reference evidence="13 14" key="1">
    <citation type="journal article" date="2017" name="Front. Microbiol.">
        <title>Genome Sequence of Desulfurella amilsii Strain TR1 and Comparative Genomics of Desulfurellaceae Family.</title>
        <authorList>
            <person name="Florentino A.P."/>
            <person name="Stams A.J."/>
            <person name="Sanchez-Andrea I."/>
        </authorList>
    </citation>
    <scope>NUCLEOTIDE SEQUENCE [LARGE SCALE GENOMIC DNA]</scope>
    <source>
        <strain evidence="13 14">TR1</strain>
    </source>
</reference>
<comment type="similarity">
    <text evidence="3">Belongs to the binding-protein-dependent transport system permease family. HisMQ subfamily.</text>
</comment>
<dbReference type="STRING" id="1562698.DESAMIL20_767"/>
<dbReference type="NCBIfam" id="TIGR01726">
    <property type="entry name" value="HEQRo_perm_3TM"/>
    <property type="match status" value="1"/>
</dbReference>
<dbReference type="EMBL" id="MDSU01000018">
    <property type="protein sequence ID" value="OSS41214.1"/>
    <property type="molecule type" value="Genomic_DNA"/>
</dbReference>
<keyword evidence="9 11" id="KW-1133">Transmembrane helix</keyword>
<keyword evidence="8" id="KW-0029">Amino-acid transport</keyword>
<dbReference type="RefSeq" id="WP_086033491.1">
    <property type="nucleotide sequence ID" value="NZ_MDSU01000018.1"/>
</dbReference>
<dbReference type="Proteomes" id="UP000194141">
    <property type="component" value="Unassembled WGS sequence"/>
</dbReference>
<comment type="subcellular location">
    <subcellularLocation>
        <location evidence="2">Cell inner membrane</location>
        <topology evidence="2">Multi-pass membrane protein</topology>
    </subcellularLocation>
    <subcellularLocation>
        <location evidence="11">Cell membrane</location>
        <topology evidence="11">Multi-pass membrane protein</topology>
    </subcellularLocation>
</comment>
<dbReference type="GO" id="GO:0043190">
    <property type="term" value="C:ATP-binding cassette (ABC) transporter complex"/>
    <property type="evidence" value="ECO:0007669"/>
    <property type="project" value="InterPro"/>
</dbReference>
<evidence type="ECO:0000256" key="11">
    <source>
        <dbReference type="RuleBase" id="RU363032"/>
    </source>
</evidence>
<dbReference type="Gene3D" id="1.10.3720.10">
    <property type="entry name" value="MetI-like"/>
    <property type="match status" value="1"/>
</dbReference>
<feature type="transmembrane region" description="Helical" evidence="11">
    <location>
        <begin position="23"/>
        <end position="43"/>
    </location>
</feature>
<dbReference type="PANTHER" id="PTHR30614">
    <property type="entry name" value="MEMBRANE COMPONENT OF AMINO ACID ABC TRANSPORTER"/>
    <property type="match status" value="1"/>
</dbReference>
<evidence type="ECO:0000256" key="4">
    <source>
        <dbReference type="ARBA" id="ARBA00016506"/>
    </source>
</evidence>
<feature type="domain" description="ABC transmembrane type-1" evidence="12">
    <location>
        <begin position="19"/>
        <end position="213"/>
    </location>
</feature>
<dbReference type="AlphaFoldDB" id="A0A1X4XUL0"/>